<dbReference type="GO" id="GO:0005886">
    <property type="term" value="C:plasma membrane"/>
    <property type="evidence" value="ECO:0007669"/>
    <property type="project" value="TreeGrafter"/>
</dbReference>
<dbReference type="OrthoDB" id="9792424at2"/>
<dbReference type="InterPro" id="IPR004711">
    <property type="entry name" value="Benzoate_Transporter"/>
</dbReference>
<gene>
    <name evidence="2" type="primary">benE</name>
    <name evidence="2" type="ORF">GEV47_13490</name>
</gene>
<comment type="caution">
    <text evidence="2">The sequence shown here is derived from an EMBL/GenBank/DDBJ whole genome shotgun (WGS) entry which is preliminary data.</text>
</comment>
<reference evidence="2 3" key="1">
    <citation type="submission" date="2019-10" db="EMBL/GenBank/DDBJ databases">
        <title>Glaciimonas soli sp. nov., a psychrophilic bacterium isolated from the forest soil of a high elevation mountain in Taiwan.</title>
        <authorList>
            <person name="Wang L.-T."/>
            <person name="Shieh W.Y."/>
        </authorList>
    </citation>
    <scope>NUCLEOTIDE SEQUENCE [LARGE SCALE GENOMIC DNA]</scope>
    <source>
        <strain evidence="2 3">GS1</strain>
    </source>
</reference>
<feature type="transmembrane region" description="Helical" evidence="1">
    <location>
        <begin position="358"/>
        <end position="380"/>
    </location>
</feature>
<sequence length="416" mass="43368">MKNFSFSCLTAGFVAVLVGITSSAVIIFQAAAAAGATPAEISSWMGALGIGMGITCIGLSLRYRAPIITAWSTPGAALLVTSLAGIPMSEAIGAFLFSAALITLCGVTGWFERAMDKIPLSIAAAMLAGILVRFGMDVFVAMKLQFALVFVMFAVYLLCKRLLPRYAIIVVLASGVILAATKGMLHFENFHFAFAKPVFTMPTFSWSTIIGVGIPLFVVTMASQNAPGVAVIRTSGYKTPISPLISWTGFITFLLAPFGCFSINLAAITAAICMGKEAHEDPAKRYWAGIAAGGFYLLIGIFGATVGALFAAFPKELVLAIAGLALFGTIANGLTVAMSNERQREAALVTFLVTASGVSLFGIGAAFWGLLAGGLAFFVLNWKRAHAVPTQTAVSPLQSSVSTPISTSASASPQKN</sequence>
<dbReference type="GO" id="GO:0042925">
    <property type="term" value="F:benzoate transmembrane transporter activity"/>
    <property type="evidence" value="ECO:0007669"/>
    <property type="project" value="InterPro"/>
</dbReference>
<feature type="transmembrane region" description="Helical" evidence="1">
    <location>
        <begin position="286"/>
        <end position="310"/>
    </location>
</feature>
<dbReference type="PANTHER" id="PTHR30199">
    <property type="entry name" value="MFS FAMILY TRANSPORTER, PREDICTED SUBSTRATE BENZOATE"/>
    <property type="match status" value="1"/>
</dbReference>
<dbReference type="NCBIfam" id="TIGR00843">
    <property type="entry name" value="benE"/>
    <property type="match status" value="1"/>
</dbReference>
<dbReference type="PANTHER" id="PTHR30199:SF0">
    <property type="entry name" value="INNER MEMBRANE PROTEIN YDCO"/>
    <property type="match status" value="1"/>
</dbReference>
<evidence type="ECO:0000313" key="2">
    <source>
        <dbReference type="EMBL" id="MQR01687.1"/>
    </source>
</evidence>
<keyword evidence="1" id="KW-0472">Membrane</keyword>
<dbReference type="AlphaFoldDB" id="A0A843YUL5"/>
<feature type="transmembrane region" description="Helical" evidence="1">
    <location>
        <begin position="244"/>
        <end position="266"/>
    </location>
</feature>
<feature type="transmembrane region" description="Helical" evidence="1">
    <location>
        <begin position="118"/>
        <end position="136"/>
    </location>
</feature>
<proteinExistence type="predicted"/>
<feature type="transmembrane region" description="Helical" evidence="1">
    <location>
        <begin position="142"/>
        <end position="159"/>
    </location>
</feature>
<dbReference type="EMBL" id="WINI01000007">
    <property type="protein sequence ID" value="MQR01687.1"/>
    <property type="molecule type" value="Genomic_DNA"/>
</dbReference>
<feature type="transmembrane region" description="Helical" evidence="1">
    <location>
        <begin position="42"/>
        <end position="61"/>
    </location>
</feature>
<feature type="transmembrane region" description="Helical" evidence="1">
    <location>
        <begin position="317"/>
        <end position="338"/>
    </location>
</feature>
<feature type="transmembrane region" description="Helical" evidence="1">
    <location>
        <begin position="68"/>
        <end position="86"/>
    </location>
</feature>
<feature type="transmembrane region" description="Helical" evidence="1">
    <location>
        <begin position="204"/>
        <end position="223"/>
    </location>
</feature>
<dbReference type="Pfam" id="PF03594">
    <property type="entry name" value="BenE"/>
    <property type="match status" value="1"/>
</dbReference>
<accession>A0A843YUL5</accession>
<keyword evidence="1" id="KW-1133">Transmembrane helix</keyword>
<evidence type="ECO:0000256" key="1">
    <source>
        <dbReference type="SAM" id="Phobius"/>
    </source>
</evidence>
<dbReference type="Proteomes" id="UP000451565">
    <property type="component" value="Unassembled WGS sequence"/>
</dbReference>
<name>A0A843YUL5_9BURK</name>
<keyword evidence="1" id="KW-0812">Transmembrane</keyword>
<protein>
    <submittedName>
        <fullName evidence="2">Benzoate/H(+) symporter BenE family transporter</fullName>
    </submittedName>
</protein>
<keyword evidence="3" id="KW-1185">Reference proteome</keyword>
<feature type="transmembrane region" description="Helical" evidence="1">
    <location>
        <begin position="92"/>
        <end position="111"/>
    </location>
</feature>
<organism evidence="2 3">
    <name type="scientific">Glaciimonas soli</name>
    <dbReference type="NCBI Taxonomy" id="2590999"/>
    <lineage>
        <taxon>Bacteria</taxon>
        <taxon>Pseudomonadati</taxon>
        <taxon>Pseudomonadota</taxon>
        <taxon>Betaproteobacteria</taxon>
        <taxon>Burkholderiales</taxon>
        <taxon>Oxalobacteraceae</taxon>
        <taxon>Glaciimonas</taxon>
    </lineage>
</organism>
<evidence type="ECO:0000313" key="3">
    <source>
        <dbReference type="Proteomes" id="UP000451565"/>
    </source>
</evidence>
<feature type="transmembrane region" description="Helical" evidence="1">
    <location>
        <begin position="166"/>
        <end position="184"/>
    </location>
</feature>